<proteinExistence type="predicted"/>
<dbReference type="STRING" id="307972.A0A2G8JZ67"/>
<sequence>MFTKNSLVQSDEIGSSNSGTVTESSGSRTSKQRPRRQSVTEYMEASTYLFIPPNRYVFHGAEVYSSDDEVKNMEGTGILSPVSDTQEGARNIEIKSPSDNGRNSQNSCATSSSDGSLLSPQSEPEFTKGGMHQPLDTTSSGMQSSSSHGNHSSHVTSPTGNIGGSILLQIGDSINSEQFVPQMEHGRSKLQEKMKVATSSS</sequence>
<evidence type="ECO:0000313" key="3">
    <source>
        <dbReference type="Proteomes" id="UP000230750"/>
    </source>
</evidence>
<feature type="region of interest" description="Disordered" evidence="1">
    <location>
        <begin position="1"/>
        <end position="40"/>
    </location>
</feature>
<accession>A0A2G8JZ67</accession>
<organism evidence="2 3">
    <name type="scientific">Stichopus japonicus</name>
    <name type="common">Sea cucumber</name>
    <dbReference type="NCBI Taxonomy" id="307972"/>
    <lineage>
        <taxon>Eukaryota</taxon>
        <taxon>Metazoa</taxon>
        <taxon>Echinodermata</taxon>
        <taxon>Eleutherozoa</taxon>
        <taxon>Echinozoa</taxon>
        <taxon>Holothuroidea</taxon>
        <taxon>Aspidochirotacea</taxon>
        <taxon>Aspidochirotida</taxon>
        <taxon>Stichopodidae</taxon>
        <taxon>Apostichopus</taxon>
    </lineage>
</organism>
<reference evidence="2 3" key="1">
    <citation type="journal article" date="2017" name="PLoS Biol.">
        <title>The sea cucumber genome provides insights into morphological evolution and visceral regeneration.</title>
        <authorList>
            <person name="Zhang X."/>
            <person name="Sun L."/>
            <person name="Yuan J."/>
            <person name="Sun Y."/>
            <person name="Gao Y."/>
            <person name="Zhang L."/>
            <person name="Li S."/>
            <person name="Dai H."/>
            <person name="Hamel J.F."/>
            <person name="Liu C."/>
            <person name="Yu Y."/>
            <person name="Liu S."/>
            <person name="Lin W."/>
            <person name="Guo K."/>
            <person name="Jin S."/>
            <person name="Xu P."/>
            <person name="Storey K.B."/>
            <person name="Huan P."/>
            <person name="Zhang T."/>
            <person name="Zhou Y."/>
            <person name="Zhang J."/>
            <person name="Lin C."/>
            <person name="Li X."/>
            <person name="Xing L."/>
            <person name="Huo D."/>
            <person name="Sun M."/>
            <person name="Wang L."/>
            <person name="Mercier A."/>
            <person name="Li F."/>
            <person name="Yang H."/>
            <person name="Xiang J."/>
        </authorList>
    </citation>
    <scope>NUCLEOTIDE SEQUENCE [LARGE SCALE GENOMIC DNA]</scope>
    <source>
        <strain evidence="2">Shaxun</strain>
        <tissue evidence="2">Muscle</tissue>
    </source>
</reference>
<feature type="compositionally biased region" description="Low complexity" evidence="1">
    <location>
        <begin position="107"/>
        <end position="122"/>
    </location>
</feature>
<evidence type="ECO:0000256" key="1">
    <source>
        <dbReference type="SAM" id="MobiDB-lite"/>
    </source>
</evidence>
<feature type="region of interest" description="Disordered" evidence="1">
    <location>
        <begin position="75"/>
        <end position="166"/>
    </location>
</feature>
<comment type="caution">
    <text evidence="2">The sequence shown here is derived from an EMBL/GenBank/DDBJ whole genome shotgun (WGS) entry which is preliminary data.</text>
</comment>
<name>A0A2G8JZ67_STIJA</name>
<feature type="compositionally biased region" description="Polar residues" evidence="1">
    <location>
        <begin position="1"/>
        <end position="29"/>
    </location>
</feature>
<feature type="compositionally biased region" description="Low complexity" evidence="1">
    <location>
        <begin position="137"/>
        <end position="157"/>
    </location>
</feature>
<dbReference type="EMBL" id="MRZV01001059">
    <property type="protein sequence ID" value="PIK41033.1"/>
    <property type="molecule type" value="Genomic_DNA"/>
</dbReference>
<evidence type="ECO:0000313" key="2">
    <source>
        <dbReference type="EMBL" id="PIK41033.1"/>
    </source>
</evidence>
<dbReference type="Proteomes" id="UP000230750">
    <property type="component" value="Unassembled WGS sequence"/>
</dbReference>
<dbReference type="AlphaFoldDB" id="A0A2G8JZ67"/>
<protein>
    <submittedName>
        <fullName evidence="2">Putative NAD-dependent protein deacetylase sirtuin-1</fullName>
    </submittedName>
</protein>
<keyword evidence="3" id="KW-1185">Reference proteome</keyword>
<gene>
    <name evidence="2" type="ORF">BSL78_22106</name>
</gene>
<feature type="compositionally biased region" description="Polar residues" evidence="1">
    <location>
        <begin position="97"/>
        <end position="106"/>
    </location>
</feature>